<dbReference type="Gene3D" id="3.40.50.150">
    <property type="entry name" value="Vaccinia Virus protein VP39"/>
    <property type="match status" value="1"/>
</dbReference>
<dbReference type="Pfam" id="PF25423">
    <property type="entry name" value="DUF7893"/>
    <property type="match status" value="1"/>
</dbReference>
<evidence type="ECO:0000259" key="10">
    <source>
        <dbReference type="PROSITE" id="PS51038"/>
    </source>
</evidence>
<dbReference type="PROSITE" id="PS51038">
    <property type="entry name" value="BAH"/>
    <property type="match status" value="2"/>
</dbReference>
<feature type="domain" description="BAH" evidence="10">
    <location>
        <begin position="367"/>
        <end position="488"/>
    </location>
</feature>
<dbReference type="GO" id="GO:0005634">
    <property type="term" value="C:nucleus"/>
    <property type="evidence" value="ECO:0007669"/>
    <property type="project" value="UniProtKB-SubCell"/>
</dbReference>
<feature type="region of interest" description="Disordered" evidence="9">
    <location>
        <begin position="1"/>
        <end position="29"/>
    </location>
</feature>
<feature type="region of interest" description="Disordered" evidence="9">
    <location>
        <begin position="1164"/>
        <end position="1199"/>
    </location>
</feature>
<dbReference type="InterPro" id="IPR050390">
    <property type="entry name" value="C5-Methyltransferase"/>
</dbReference>
<evidence type="ECO:0000313" key="11">
    <source>
        <dbReference type="EMBL" id="KAH7080721.1"/>
    </source>
</evidence>
<comment type="subcellular location">
    <subcellularLocation>
        <location evidence="1">Nucleus</location>
    </subcellularLocation>
</comment>
<keyword evidence="3 8" id="KW-0489">Methyltransferase</keyword>
<dbReference type="InterPro" id="IPR057215">
    <property type="entry name" value="DUF7893"/>
</dbReference>
<evidence type="ECO:0000256" key="4">
    <source>
        <dbReference type="ARBA" id="ARBA00022679"/>
    </source>
</evidence>
<dbReference type="GO" id="GO:0003886">
    <property type="term" value="F:DNA (cytosine-5-)-methyltransferase activity"/>
    <property type="evidence" value="ECO:0007669"/>
    <property type="project" value="UniProtKB-EC"/>
</dbReference>
<keyword evidence="12" id="KW-1185">Reference proteome</keyword>
<proteinExistence type="inferred from homology"/>
<accession>A0A8K0R0D0</accession>
<dbReference type="PANTHER" id="PTHR10629:SF54">
    <property type="entry name" value="DNA METHYLTRANSFERASE DIM-2"/>
    <property type="match status" value="1"/>
</dbReference>
<feature type="compositionally biased region" description="Basic and acidic residues" evidence="9">
    <location>
        <begin position="1176"/>
        <end position="1189"/>
    </location>
</feature>
<evidence type="ECO:0000256" key="7">
    <source>
        <dbReference type="ARBA" id="ARBA00023242"/>
    </source>
</evidence>
<protein>
    <recommendedName>
        <fullName evidence="2">DNA (cytosine-5-)-methyltransferase</fullName>
        <ecNumber evidence="2">2.1.1.37</ecNumber>
    </recommendedName>
</protein>
<dbReference type="InterPro" id="IPR043151">
    <property type="entry name" value="BAH_sf"/>
</dbReference>
<comment type="caution">
    <text evidence="11">The sequence shown here is derived from an EMBL/GenBank/DDBJ whole genome shotgun (WGS) entry which is preliminary data.</text>
</comment>
<dbReference type="Gene3D" id="3.90.120.10">
    <property type="entry name" value="DNA Methylase, subunit A, domain 2"/>
    <property type="match status" value="1"/>
</dbReference>
<dbReference type="PANTHER" id="PTHR10629">
    <property type="entry name" value="CYTOSINE-SPECIFIC METHYLTRANSFERASE"/>
    <property type="match status" value="1"/>
</dbReference>
<reference evidence="11" key="1">
    <citation type="journal article" date="2021" name="Nat. Commun.">
        <title>Genetic determinants of endophytism in the Arabidopsis root mycobiome.</title>
        <authorList>
            <person name="Mesny F."/>
            <person name="Miyauchi S."/>
            <person name="Thiergart T."/>
            <person name="Pickel B."/>
            <person name="Atanasova L."/>
            <person name="Karlsson M."/>
            <person name="Huettel B."/>
            <person name="Barry K.W."/>
            <person name="Haridas S."/>
            <person name="Chen C."/>
            <person name="Bauer D."/>
            <person name="Andreopoulos W."/>
            <person name="Pangilinan J."/>
            <person name="LaButti K."/>
            <person name="Riley R."/>
            <person name="Lipzen A."/>
            <person name="Clum A."/>
            <person name="Drula E."/>
            <person name="Henrissat B."/>
            <person name="Kohler A."/>
            <person name="Grigoriev I.V."/>
            <person name="Martin F.M."/>
            <person name="Hacquard S."/>
        </authorList>
    </citation>
    <scope>NUCLEOTIDE SEQUENCE</scope>
    <source>
        <strain evidence="11">MPI-SDFR-AT-0120</strain>
    </source>
</reference>
<evidence type="ECO:0000256" key="6">
    <source>
        <dbReference type="ARBA" id="ARBA00023125"/>
    </source>
</evidence>
<evidence type="ECO:0000256" key="3">
    <source>
        <dbReference type="ARBA" id="ARBA00022603"/>
    </source>
</evidence>
<evidence type="ECO:0000256" key="2">
    <source>
        <dbReference type="ARBA" id="ARBA00011975"/>
    </source>
</evidence>
<gene>
    <name evidence="11" type="ORF">FB567DRAFT_111670</name>
</gene>
<dbReference type="PRINTS" id="PR00105">
    <property type="entry name" value="C5METTRFRASE"/>
</dbReference>
<dbReference type="Pfam" id="PF00145">
    <property type="entry name" value="DNA_methylase"/>
    <property type="match status" value="1"/>
</dbReference>
<dbReference type="InterPro" id="IPR029063">
    <property type="entry name" value="SAM-dependent_MTases_sf"/>
</dbReference>
<dbReference type="InterPro" id="IPR001525">
    <property type="entry name" value="C5_MeTfrase"/>
</dbReference>
<keyword evidence="6" id="KW-0238">DNA-binding</keyword>
<dbReference type="EC" id="2.1.1.37" evidence="2"/>
<evidence type="ECO:0000256" key="8">
    <source>
        <dbReference type="PROSITE-ProRule" id="PRU01016"/>
    </source>
</evidence>
<dbReference type="AlphaFoldDB" id="A0A8K0R0D0"/>
<feature type="domain" description="BAH" evidence="10">
    <location>
        <begin position="506"/>
        <end position="634"/>
    </location>
</feature>
<dbReference type="GO" id="GO:0044027">
    <property type="term" value="P:negative regulation of gene expression via chromosomal CpG island methylation"/>
    <property type="evidence" value="ECO:0007669"/>
    <property type="project" value="TreeGrafter"/>
</dbReference>
<dbReference type="EMBL" id="JAGMVJ010000015">
    <property type="protein sequence ID" value="KAH7080721.1"/>
    <property type="molecule type" value="Genomic_DNA"/>
</dbReference>
<keyword evidence="7" id="KW-0539">Nucleus</keyword>
<dbReference type="PROSITE" id="PS51679">
    <property type="entry name" value="SAM_MT_C5"/>
    <property type="match status" value="1"/>
</dbReference>
<evidence type="ECO:0000256" key="1">
    <source>
        <dbReference type="ARBA" id="ARBA00004123"/>
    </source>
</evidence>
<dbReference type="GO" id="GO:0003677">
    <property type="term" value="F:DNA binding"/>
    <property type="evidence" value="ECO:0007669"/>
    <property type="project" value="UniProtKB-KW"/>
</dbReference>
<keyword evidence="5 8" id="KW-0949">S-adenosyl-L-methionine</keyword>
<dbReference type="GO" id="GO:0003682">
    <property type="term" value="F:chromatin binding"/>
    <property type="evidence" value="ECO:0007669"/>
    <property type="project" value="InterPro"/>
</dbReference>
<dbReference type="OrthoDB" id="5376140at2759"/>
<dbReference type="InterPro" id="IPR001025">
    <property type="entry name" value="BAH_dom"/>
</dbReference>
<evidence type="ECO:0000256" key="9">
    <source>
        <dbReference type="SAM" id="MobiDB-lite"/>
    </source>
</evidence>
<dbReference type="GO" id="GO:0032259">
    <property type="term" value="P:methylation"/>
    <property type="evidence" value="ECO:0007669"/>
    <property type="project" value="UniProtKB-KW"/>
</dbReference>
<evidence type="ECO:0000313" key="12">
    <source>
        <dbReference type="Proteomes" id="UP000813461"/>
    </source>
</evidence>
<name>A0A8K0R0D0_9PLEO</name>
<keyword evidence="4 8" id="KW-0808">Transferase</keyword>
<dbReference type="SUPFAM" id="SSF53335">
    <property type="entry name" value="S-adenosyl-L-methionine-dependent methyltransferases"/>
    <property type="match status" value="1"/>
</dbReference>
<sequence length="1263" mass="142466">MRLVGDTIAATPTSAGVKRESATKRPTKLTSWSDNTAVNDFARSRLPNWTPPIPITHEVDAIRALKKKWTKQTKELPAYDGYNTERPILIADLESFEIYRSPEGHEGRRFELISLHHLEIPLTKRLCFDGFLCVGDLRLFVRGLTVQDSSIEGYGDDESPEVVVFVRSEFASKDRDYDIWFRLQKPTKAYKKFHDPFMWIAQLAKHVLDYMEEQPSPVDLMAFRDDFYQWLVRRFGRDMHFQDWHQSFRNQKDFRVAVNAYSEYLYLQAFNLPGSKTLLKHPLWSECMTRGLAAIKKQPQLVESTLATPYVYESFKDMYFGSKIRPIQLADAVRKQQKRRKRELGFEVNGDPSRKHSSPACIPYGTAQIEVGDIVAFDPDDDDQGVWRDSNWEWLAYVQAVELLCRGVQRLFVLYLYRPRETHLFKAKYPFENELFFSDNCNCTEGQLLSTDVKGKYEIDWMPTTIKLTNFFVRQTYVTQDSAFVTFKEEHKVCFCKRKLTPLGVTSYQVGDTVYMKKTFAGQKILEPVVIRHLDTAAGVATIRRLLRLARDCTELAIEAKRVGHLAPNELVLTDDYETVSTSRIERRCRIRHVRKEEVLANHIPFPYNHGGAGDLWFVSMGIATNNGASRLMFLKRLPDTFNEGSDMNAAENLKRLIGLSLFSGGGNLDRGLEEGGAVEFRTAVDLDAEACHTQRACARDPSKLNVFYGSVDDYLKAALLGKDHALVARVGEVNLIAAGSPCPGFSVLQQNFLSDQSLRNASHISTLCSFVDVYRPEYAVLENVVSMASTRTGFEDQNVLSQVVACFVSMGYQVNQYIMDSWSYGSGQHRCRVFLTIAAPGLQPILQPPHTHSRPYEETTGRSLGWLPNGQKFGEREYYPTPFPYVTAGSISSDLPSIGNGNVQACIPFPDHRVSKAPSRRDRAIIACIPVDPPGYGYKEAFNLGLLPEAIQISAKKEMGKAFRRIKEVGLIPTITTGLNIQDARNGACVHWREHRPITILDARRAQGYPDEEPIIGDPVEQYRIVGNSVDRKVAFALGMSVQHSVQRNAEVEALIQPADEMIVDAKESLVHIGAVKDSRRAESVTIYKSPSCRSQSESSEANDVEASYIPMLDGSSDAREMYVDASEADSQTVPTPGMLSRMAKTISNGMASLALQSGPHLLGVPPASALQPKRGREDDLMSDHNDGSSDTDEAARRKRVKTKDILAVPETIKDTIVFKAESSNITQFGRGTRYTRHSGLEANFAPKRWDVRPERDYERRQ</sequence>
<feature type="active site" evidence="8">
    <location>
        <position position="743"/>
    </location>
</feature>
<evidence type="ECO:0000256" key="5">
    <source>
        <dbReference type="ARBA" id="ARBA00022691"/>
    </source>
</evidence>
<dbReference type="Gene3D" id="2.30.30.490">
    <property type="match status" value="1"/>
</dbReference>
<dbReference type="Proteomes" id="UP000813461">
    <property type="component" value="Unassembled WGS sequence"/>
</dbReference>
<comment type="similarity">
    <text evidence="8">Belongs to the class I-like SAM-binding methyltransferase superfamily. C5-methyltransferase family.</text>
</comment>
<organism evidence="11 12">
    <name type="scientific">Paraphoma chrysanthemicola</name>
    <dbReference type="NCBI Taxonomy" id="798071"/>
    <lineage>
        <taxon>Eukaryota</taxon>
        <taxon>Fungi</taxon>
        <taxon>Dikarya</taxon>
        <taxon>Ascomycota</taxon>
        <taxon>Pezizomycotina</taxon>
        <taxon>Dothideomycetes</taxon>
        <taxon>Pleosporomycetidae</taxon>
        <taxon>Pleosporales</taxon>
        <taxon>Pleosporineae</taxon>
        <taxon>Phaeosphaeriaceae</taxon>
        <taxon>Paraphoma</taxon>
    </lineage>
</organism>